<evidence type="ECO:0000256" key="1">
    <source>
        <dbReference type="SAM" id="SignalP"/>
    </source>
</evidence>
<name>A0ABT8L4A8_9BACT</name>
<evidence type="ECO:0008006" key="4">
    <source>
        <dbReference type="Google" id="ProtNLM"/>
    </source>
</evidence>
<sequence length="158" mass="18158">MKNLIITTLLLFSFSITKAQDTNPELVASIHEMLNDCSYYEVSEEMFKAVAEDERLQGSEYINYLEKIRFLIFVECPMDRKGFFEEFVARADLRGFKVMMRSKSASEQFTFYRQTKGDLNSYLLVHNRGVSYIVTQLKISSLQELSQIVQMAGSMGAG</sequence>
<feature type="chain" id="PRO_5045172999" description="DUF4252 domain-containing protein" evidence="1">
    <location>
        <begin position="20"/>
        <end position="158"/>
    </location>
</feature>
<comment type="caution">
    <text evidence="2">The sequence shown here is derived from an EMBL/GenBank/DDBJ whole genome shotgun (WGS) entry which is preliminary data.</text>
</comment>
<keyword evidence="1" id="KW-0732">Signal</keyword>
<dbReference type="Proteomes" id="UP001172083">
    <property type="component" value="Unassembled WGS sequence"/>
</dbReference>
<proteinExistence type="predicted"/>
<dbReference type="RefSeq" id="WP_346757204.1">
    <property type="nucleotide sequence ID" value="NZ_JAUJEB010000001.1"/>
</dbReference>
<reference evidence="2" key="1">
    <citation type="submission" date="2023-06" db="EMBL/GenBank/DDBJ databases">
        <title>Genomic of Agaribacillus aureum.</title>
        <authorList>
            <person name="Wang G."/>
        </authorList>
    </citation>
    <scope>NUCLEOTIDE SEQUENCE</scope>
    <source>
        <strain evidence="2">BMA12</strain>
    </source>
</reference>
<dbReference type="EMBL" id="JAUJEB010000001">
    <property type="protein sequence ID" value="MDN5211877.1"/>
    <property type="molecule type" value="Genomic_DNA"/>
</dbReference>
<feature type="signal peptide" evidence="1">
    <location>
        <begin position="1"/>
        <end position="19"/>
    </location>
</feature>
<keyword evidence="3" id="KW-1185">Reference proteome</keyword>
<evidence type="ECO:0000313" key="3">
    <source>
        <dbReference type="Proteomes" id="UP001172083"/>
    </source>
</evidence>
<organism evidence="2 3">
    <name type="scientific">Agaribacillus aureus</name>
    <dbReference type="NCBI Taxonomy" id="3051825"/>
    <lineage>
        <taxon>Bacteria</taxon>
        <taxon>Pseudomonadati</taxon>
        <taxon>Bacteroidota</taxon>
        <taxon>Cytophagia</taxon>
        <taxon>Cytophagales</taxon>
        <taxon>Splendidivirgaceae</taxon>
        <taxon>Agaribacillus</taxon>
    </lineage>
</organism>
<protein>
    <recommendedName>
        <fullName evidence="4">DUF4252 domain-containing protein</fullName>
    </recommendedName>
</protein>
<accession>A0ABT8L4A8</accession>
<gene>
    <name evidence="2" type="ORF">QQ020_07435</name>
</gene>
<evidence type="ECO:0000313" key="2">
    <source>
        <dbReference type="EMBL" id="MDN5211877.1"/>
    </source>
</evidence>